<dbReference type="EMBL" id="QGNW01001575">
    <property type="protein sequence ID" value="RVW36311.1"/>
    <property type="molecule type" value="Genomic_DNA"/>
</dbReference>
<evidence type="ECO:0000313" key="1">
    <source>
        <dbReference type="EMBL" id="RVW36311.1"/>
    </source>
</evidence>
<sequence>MAQKKNDGWVDSLEKEVGDIREEMQRLSGMERIVTGLAQNVTVAAAQREDHAKWIPGVGETSGSWIATDETRRGGNGEWHGGWRLEMSVFMGENPDGWIFRAD</sequence>
<evidence type="ECO:0000313" key="2">
    <source>
        <dbReference type="Proteomes" id="UP000288805"/>
    </source>
</evidence>
<organism evidence="1 2">
    <name type="scientific">Vitis vinifera</name>
    <name type="common">Grape</name>
    <dbReference type="NCBI Taxonomy" id="29760"/>
    <lineage>
        <taxon>Eukaryota</taxon>
        <taxon>Viridiplantae</taxon>
        <taxon>Streptophyta</taxon>
        <taxon>Embryophyta</taxon>
        <taxon>Tracheophyta</taxon>
        <taxon>Spermatophyta</taxon>
        <taxon>Magnoliopsida</taxon>
        <taxon>eudicotyledons</taxon>
        <taxon>Gunneridae</taxon>
        <taxon>Pentapetalae</taxon>
        <taxon>rosids</taxon>
        <taxon>Vitales</taxon>
        <taxon>Vitaceae</taxon>
        <taxon>Viteae</taxon>
        <taxon>Vitis</taxon>
    </lineage>
</organism>
<gene>
    <name evidence="1" type="ORF">CK203_106821</name>
</gene>
<reference evidence="1 2" key="1">
    <citation type="journal article" date="2018" name="PLoS Genet.">
        <title>Population sequencing reveals clonal diversity and ancestral inbreeding in the grapevine cultivar Chardonnay.</title>
        <authorList>
            <person name="Roach M.J."/>
            <person name="Johnson D.L."/>
            <person name="Bohlmann J."/>
            <person name="van Vuuren H.J."/>
            <person name="Jones S.J."/>
            <person name="Pretorius I.S."/>
            <person name="Schmidt S.A."/>
            <person name="Borneman A.R."/>
        </authorList>
    </citation>
    <scope>NUCLEOTIDE SEQUENCE [LARGE SCALE GENOMIC DNA]</scope>
    <source>
        <strain evidence="2">cv. Chardonnay</strain>
        <tissue evidence="1">Leaf</tissue>
    </source>
</reference>
<protein>
    <submittedName>
        <fullName evidence="1">Uncharacterized protein</fullName>
    </submittedName>
</protein>
<proteinExistence type="predicted"/>
<name>A0A438DLJ1_VITVI</name>
<comment type="caution">
    <text evidence="1">The sequence shown here is derived from an EMBL/GenBank/DDBJ whole genome shotgun (WGS) entry which is preliminary data.</text>
</comment>
<dbReference type="Proteomes" id="UP000288805">
    <property type="component" value="Unassembled WGS sequence"/>
</dbReference>
<dbReference type="AlphaFoldDB" id="A0A438DLJ1"/>
<accession>A0A438DLJ1</accession>